<evidence type="ECO:0000256" key="4">
    <source>
        <dbReference type="ARBA" id="ARBA00022729"/>
    </source>
</evidence>
<dbReference type="InterPro" id="IPR029058">
    <property type="entry name" value="AB_hydrolase_fold"/>
</dbReference>
<evidence type="ECO:0000256" key="3">
    <source>
        <dbReference type="ARBA" id="ARBA00022651"/>
    </source>
</evidence>
<keyword evidence="4 9" id="KW-0732">Signal</keyword>
<name>A0A5C4M5F2_9PSEU</name>
<feature type="region of interest" description="Disordered" evidence="8">
    <location>
        <begin position="20"/>
        <end position="46"/>
    </location>
</feature>
<dbReference type="GO" id="GO:0045493">
    <property type="term" value="P:xylan catabolic process"/>
    <property type="evidence" value="ECO:0007669"/>
    <property type="project" value="UniProtKB-KW"/>
</dbReference>
<comment type="subcellular location">
    <subcellularLocation>
        <location evidence="1">Secreted</location>
    </subcellularLocation>
</comment>
<evidence type="ECO:0000256" key="1">
    <source>
        <dbReference type="ARBA" id="ARBA00004613"/>
    </source>
</evidence>
<evidence type="ECO:0000256" key="7">
    <source>
        <dbReference type="ARBA" id="ARBA00023326"/>
    </source>
</evidence>
<dbReference type="PANTHER" id="PTHR38050:SF2">
    <property type="entry name" value="FERULOYL ESTERASE C-RELATED"/>
    <property type="match status" value="1"/>
</dbReference>
<dbReference type="RefSeq" id="WP_139096568.1">
    <property type="nucleotide sequence ID" value="NZ_VDFW01000007.1"/>
</dbReference>
<dbReference type="PROSITE" id="PS51257">
    <property type="entry name" value="PROKAR_LIPOPROTEIN"/>
    <property type="match status" value="1"/>
</dbReference>
<dbReference type="GO" id="GO:0005576">
    <property type="term" value="C:extracellular region"/>
    <property type="evidence" value="ECO:0007669"/>
    <property type="project" value="UniProtKB-SubCell"/>
</dbReference>
<keyword evidence="6" id="KW-0119">Carbohydrate metabolism</keyword>
<reference evidence="10 11" key="1">
    <citation type="submission" date="2019-06" db="EMBL/GenBank/DDBJ databases">
        <title>Amycolatopsis alkalitolerans sp. nov., isolated from Gastrodia elata Blume.</title>
        <authorList>
            <person name="Narsing Rao M.P."/>
            <person name="Li W.J."/>
        </authorList>
    </citation>
    <scope>NUCLEOTIDE SEQUENCE [LARGE SCALE GENOMIC DNA]</scope>
    <source>
        <strain evidence="10 11">SYSUP0005</strain>
    </source>
</reference>
<feature type="signal peptide" evidence="9">
    <location>
        <begin position="1"/>
        <end position="18"/>
    </location>
</feature>
<dbReference type="OrthoDB" id="9767239at2"/>
<sequence length="313" mass="32948">MRRLVVLIAAATTLAACASPSGSEPVRSVEPVQPAEHTATAAPAVSTGAGTVQRELTVDGMKRTYLAVRSAKWHKGLPLLIVMHGRGITAQLESRRTGFLPYAEGGLVNIVYPMGIARSWNAGYGCCGVAGKEGVHDMAFLTEVAADASRYFESDLRRTYLVGYSNGARLSFSEVCGHPGVFAGLATYGAVPLAPCAGGRPIPALLADGSDDAVVRNEHFSPSSTIALSQAVTRWQGQNGCTGPGAVRHIGALTLRSWTGCRSGADLSSAVYSGLTHFWPRGTHEAVPYTTYVGPEAAASTIMWSFLSRQHLS</sequence>
<evidence type="ECO:0000256" key="5">
    <source>
        <dbReference type="ARBA" id="ARBA00022801"/>
    </source>
</evidence>
<keyword evidence="11" id="KW-1185">Reference proteome</keyword>
<organism evidence="10 11">
    <name type="scientific">Amycolatopsis alkalitolerans</name>
    <dbReference type="NCBI Taxonomy" id="2547244"/>
    <lineage>
        <taxon>Bacteria</taxon>
        <taxon>Bacillati</taxon>
        <taxon>Actinomycetota</taxon>
        <taxon>Actinomycetes</taxon>
        <taxon>Pseudonocardiales</taxon>
        <taxon>Pseudonocardiaceae</taxon>
        <taxon>Amycolatopsis</taxon>
    </lineage>
</organism>
<dbReference type="EMBL" id="VDFW01000007">
    <property type="protein sequence ID" value="TNC26960.1"/>
    <property type="molecule type" value="Genomic_DNA"/>
</dbReference>
<dbReference type="Gene3D" id="3.40.50.1820">
    <property type="entry name" value="alpha/beta hydrolase"/>
    <property type="match status" value="1"/>
</dbReference>
<evidence type="ECO:0000256" key="2">
    <source>
        <dbReference type="ARBA" id="ARBA00022525"/>
    </source>
</evidence>
<gene>
    <name evidence="10" type="ORF">FG385_11040</name>
</gene>
<evidence type="ECO:0000256" key="8">
    <source>
        <dbReference type="SAM" id="MobiDB-lite"/>
    </source>
</evidence>
<accession>A0A5C4M5F2</accession>
<dbReference type="InterPro" id="IPR043595">
    <property type="entry name" value="FaeB/C/D"/>
</dbReference>
<keyword evidence="3" id="KW-0858">Xylan degradation</keyword>
<comment type="caution">
    <text evidence="10">The sequence shown here is derived from an EMBL/GenBank/DDBJ whole genome shotgun (WGS) entry which is preliminary data.</text>
</comment>
<dbReference type="PANTHER" id="PTHR38050">
    <property type="match status" value="1"/>
</dbReference>
<dbReference type="Proteomes" id="UP000305546">
    <property type="component" value="Unassembled WGS sequence"/>
</dbReference>
<evidence type="ECO:0000313" key="11">
    <source>
        <dbReference type="Proteomes" id="UP000305546"/>
    </source>
</evidence>
<dbReference type="AlphaFoldDB" id="A0A5C4M5F2"/>
<keyword evidence="5" id="KW-0378">Hydrolase</keyword>
<evidence type="ECO:0000256" key="6">
    <source>
        <dbReference type="ARBA" id="ARBA00023277"/>
    </source>
</evidence>
<evidence type="ECO:0008006" key="12">
    <source>
        <dbReference type="Google" id="ProtNLM"/>
    </source>
</evidence>
<proteinExistence type="predicted"/>
<evidence type="ECO:0000313" key="10">
    <source>
        <dbReference type="EMBL" id="TNC26960.1"/>
    </source>
</evidence>
<feature type="chain" id="PRO_5022668029" description="Polyhydroxybutyrate depolymerase" evidence="9">
    <location>
        <begin position="19"/>
        <end position="313"/>
    </location>
</feature>
<dbReference type="SUPFAM" id="SSF53474">
    <property type="entry name" value="alpha/beta-Hydrolases"/>
    <property type="match status" value="1"/>
</dbReference>
<protein>
    <recommendedName>
        <fullName evidence="12">Polyhydroxybutyrate depolymerase</fullName>
    </recommendedName>
</protein>
<keyword evidence="2" id="KW-0964">Secreted</keyword>
<evidence type="ECO:0000256" key="9">
    <source>
        <dbReference type="SAM" id="SignalP"/>
    </source>
</evidence>
<dbReference type="GO" id="GO:0030600">
    <property type="term" value="F:feruloyl esterase activity"/>
    <property type="evidence" value="ECO:0007669"/>
    <property type="project" value="InterPro"/>
</dbReference>
<keyword evidence="7" id="KW-0624">Polysaccharide degradation</keyword>